<organism evidence="6 7">
    <name type="scientific">Lysinibacter cavernae</name>
    <dbReference type="NCBI Taxonomy" id="1640652"/>
    <lineage>
        <taxon>Bacteria</taxon>
        <taxon>Bacillati</taxon>
        <taxon>Actinomycetota</taxon>
        <taxon>Actinomycetes</taxon>
        <taxon>Micrococcales</taxon>
        <taxon>Microbacteriaceae</taxon>
        <taxon>Lysinibacter</taxon>
    </lineage>
</organism>
<dbReference type="GO" id="GO:0030246">
    <property type="term" value="F:carbohydrate binding"/>
    <property type="evidence" value="ECO:0007669"/>
    <property type="project" value="InterPro"/>
</dbReference>
<keyword evidence="2" id="KW-0805">Transcription regulation</keyword>
<comment type="caution">
    <text evidence="6">The sequence shown here is derived from an EMBL/GenBank/DDBJ whole genome shotgun (WGS) entry which is preliminary data.</text>
</comment>
<evidence type="ECO:0000256" key="2">
    <source>
        <dbReference type="ARBA" id="ARBA00023015"/>
    </source>
</evidence>
<reference evidence="6 7" key="1">
    <citation type="submission" date="2020-02" db="EMBL/GenBank/DDBJ databases">
        <title>Sequencing the genomes of 1000 actinobacteria strains.</title>
        <authorList>
            <person name="Klenk H.-P."/>
        </authorList>
    </citation>
    <scope>NUCLEOTIDE SEQUENCE [LARGE SCALE GENOMIC DNA]</scope>
    <source>
        <strain evidence="6 7">DSM 27960</strain>
    </source>
</reference>
<evidence type="ECO:0000313" key="6">
    <source>
        <dbReference type="EMBL" id="NIH53154.1"/>
    </source>
</evidence>
<dbReference type="InterPro" id="IPR007324">
    <property type="entry name" value="Sugar-bd_dom_put"/>
</dbReference>
<dbReference type="InterPro" id="IPR037171">
    <property type="entry name" value="NagB/RpiA_transferase-like"/>
</dbReference>
<evidence type="ECO:0000313" key="7">
    <source>
        <dbReference type="Proteomes" id="UP000541033"/>
    </source>
</evidence>
<sequence>MARQERFTSLTTAMMARRYYLEGATKNQIAQEFGVSRFKVARQLDLALQSGIVTITIAAPPGVNTDLSARLAAATGLRQAIVVQTPGSVTELTAALGSATATLLADTLDEDDVLGITWGATLSALVEALPELPPFTAVQLAGSLSGMALTYNAPDLLRRIQQRTHGQVFPLHAPLVLGSAAAAQAFLADPEPQHTFSQFGKLTHAVVGVGSWLQAPELGGTSSLVQSLTAEDFARFEQLDAKADIAANVFNSAGALVQPGDFANRSVGITAAQLRAVPDVIAVAGGEAKAEAIAAVLRSGIIHRLVTDEDAALAIIRLLDAPTKRAIVASTTNTQSHNPA</sequence>
<name>A0A7X5TT52_9MICO</name>
<evidence type="ECO:0000256" key="3">
    <source>
        <dbReference type="ARBA" id="ARBA00023125"/>
    </source>
</evidence>
<dbReference type="PANTHER" id="PTHR34294">
    <property type="entry name" value="TRANSCRIPTIONAL REGULATOR-RELATED"/>
    <property type="match status" value="1"/>
</dbReference>
<keyword evidence="7" id="KW-1185">Reference proteome</keyword>
<protein>
    <submittedName>
        <fullName evidence="6">DNA-binding transcriptional regulator LsrR (DeoR family)</fullName>
    </submittedName>
</protein>
<evidence type="ECO:0000256" key="4">
    <source>
        <dbReference type="ARBA" id="ARBA00023163"/>
    </source>
</evidence>
<dbReference type="AlphaFoldDB" id="A0A7X5TT52"/>
<accession>A0A7X5TT52</accession>
<dbReference type="Proteomes" id="UP000541033">
    <property type="component" value="Unassembled WGS sequence"/>
</dbReference>
<gene>
    <name evidence="6" type="ORF">FHX76_001022</name>
</gene>
<dbReference type="SUPFAM" id="SSF100950">
    <property type="entry name" value="NagB/RpiA/CoA transferase-like"/>
    <property type="match status" value="1"/>
</dbReference>
<dbReference type="InterPro" id="IPR051054">
    <property type="entry name" value="SorC_transcr_regulators"/>
</dbReference>
<dbReference type="GO" id="GO:0003677">
    <property type="term" value="F:DNA binding"/>
    <property type="evidence" value="ECO:0007669"/>
    <property type="project" value="UniProtKB-KW"/>
</dbReference>
<dbReference type="Gene3D" id="1.10.10.10">
    <property type="entry name" value="Winged helix-like DNA-binding domain superfamily/Winged helix DNA-binding domain"/>
    <property type="match status" value="1"/>
</dbReference>
<dbReference type="InterPro" id="IPR036388">
    <property type="entry name" value="WH-like_DNA-bd_sf"/>
</dbReference>
<evidence type="ECO:0000256" key="1">
    <source>
        <dbReference type="ARBA" id="ARBA00010466"/>
    </source>
</evidence>
<keyword evidence="3 6" id="KW-0238">DNA-binding</keyword>
<feature type="domain" description="Sugar-binding" evidence="5">
    <location>
        <begin position="64"/>
        <end position="316"/>
    </location>
</feature>
<dbReference type="RefSeq" id="WP_167148531.1">
    <property type="nucleotide sequence ID" value="NZ_JAAMOX010000001.1"/>
</dbReference>
<keyword evidence="4" id="KW-0804">Transcription</keyword>
<proteinExistence type="inferred from homology"/>
<dbReference type="EMBL" id="JAAMOX010000001">
    <property type="protein sequence ID" value="NIH53154.1"/>
    <property type="molecule type" value="Genomic_DNA"/>
</dbReference>
<dbReference type="PANTHER" id="PTHR34294:SF1">
    <property type="entry name" value="TRANSCRIPTIONAL REGULATOR LSRR"/>
    <property type="match status" value="1"/>
</dbReference>
<dbReference type="Gene3D" id="3.40.50.1360">
    <property type="match status" value="1"/>
</dbReference>
<dbReference type="Pfam" id="PF04198">
    <property type="entry name" value="Sugar-bind"/>
    <property type="match status" value="1"/>
</dbReference>
<evidence type="ECO:0000259" key="5">
    <source>
        <dbReference type="Pfam" id="PF04198"/>
    </source>
</evidence>
<comment type="similarity">
    <text evidence="1">Belongs to the SorC transcriptional regulatory family.</text>
</comment>